<sequence length="217" mass="25910">MRKVAVRYNNDMNTIPFRNFTATELDLFFTICANIKEQGTDILTFDFDKLRELSNYEPTILKRFADDLDKTYKKLIELNIRLDYENGDFERFALFNRYRVSMENKTIEIQVNELFKYILNDLNIGNFTRFELAEFTELSSTYSKAIYRLIKQWKTVGKWEVDINEFRRLLDVPESYKMGDIDKRILNPALKDLSPYFDKLKIKKLDRNKRASGRGAR</sequence>
<dbReference type="GO" id="GO:0003887">
    <property type="term" value="F:DNA-directed DNA polymerase activity"/>
    <property type="evidence" value="ECO:0007669"/>
    <property type="project" value="InterPro"/>
</dbReference>
<dbReference type="EMBL" id="AF028735">
    <property type="protein sequence ID" value="AAF14651.1"/>
    <property type="molecule type" value="Genomic_DNA"/>
</dbReference>
<comment type="similarity">
    <text evidence="1">Belongs to the initiator RepB protein family.</text>
</comment>
<evidence type="ECO:0000259" key="2">
    <source>
        <dbReference type="Pfam" id="PF01051"/>
    </source>
</evidence>
<dbReference type="RefSeq" id="WP_010891640.1">
    <property type="nucleotide sequence ID" value="NC_002148.1"/>
</dbReference>
<gene>
    <name evidence="3" type="primary">repA</name>
</gene>
<dbReference type="SUPFAM" id="SSF46785">
    <property type="entry name" value="Winged helix' DNA-binding domain"/>
    <property type="match status" value="2"/>
</dbReference>
<geneLocation type="plasmid" evidence="3">
    <name>pAP1</name>
</geneLocation>
<dbReference type="InterPro" id="IPR036388">
    <property type="entry name" value="WH-like_DNA-bd_sf"/>
</dbReference>
<dbReference type="Pfam" id="PF21205">
    <property type="entry name" value="Rep3_C"/>
    <property type="match status" value="1"/>
</dbReference>
<protein>
    <submittedName>
        <fullName evidence="3">RepA</fullName>
    </submittedName>
</protein>
<organism evidence="3">
    <name type="scientific">Erysipelothrix rhusiopathiae</name>
    <dbReference type="NCBI Taxonomy" id="1648"/>
    <lineage>
        <taxon>Bacteria</taxon>
        <taxon>Bacillati</taxon>
        <taxon>Bacillota</taxon>
        <taxon>Erysipelotrichia</taxon>
        <taxon>Erysipelotrichales</taxon>
        <taxon>Erysipelotrichaceae</taxon>
        <taxon>Erysipelothrix</taxon>
    </lineage>
</organism>
<dbReference type="Pfam" id="PF01051">
    <property type="entry name" value="Rep3_N"/>
    <property type="match status" value="1"/>
</dbReference>
<dbReference type="InterPro" id="IPR036390">
    <property type="entry name" value="WH_DNA-bd_sf"/>
</dbReference>
<dbReference type="InterPro" id="IPR000525">
    <property type="entry name" value="Initiator_Rep_WH1"/>
</dbReference>
<dbReference type="AlphaFoldDB" id="Q9RHE5"/>
<evidence type="ECO:0000313" key="3">
    <source>
        <dbReference type="EMBL" id="AAF14651.1"/>
    </source>
</evidence>
<dbReference type="GO" id="GO:0006270">
    <property type="term" value="P:DNA replication initiation"/>
    <property type="evidence" value="ECO:0007669"/>
    <property type="project" value="InterPro"/>
</dbReference>
<reference evidence="3" key="1">
    <citation type="submission" date="1999-12" db="EMBL/GenBank/DDBJ databases">
        <authorList>
            <person name="Pomerantsev A.P."/>
            <person name="Shemyakin I.G."/>
        </authorList>
    </citation>
    <scope>NUCLEOTIDE SEQUENCE</scope>
    <source>
        <strain evidence="3">S-1</strain>
        <plasmid evidence="3">pAP1</plasmid>
    </source>
</reference>
<accession>Q9RHE5</accession>
<evidence type="ECO:0000256" key="1">
    <source>
        <dbReference type="ARBA" id="ARBA00038283"/>
    </source>
</evidence>
<feature type="domain" description="Initiator Rep protein WH1" evidence="2">
    <location>
        <begin position="6"/>
        <end position="151"/>
    </location>
</feature>
<proteinExistence type="inferred from homology"/>
<keyword evidence="3" id="KW-0614">Plasmid</keyword>
<dbReference type="Gene3D" id="1.10.10.10">
    <property type="entry name" value="Winged helix-like DNA-binding domain superfamily/Winged helix DNA-binding domain"/>
    <property type="match status" value="2"/>
</dbReference>
<name>Q9RHE5_ERYRH</name>